<reference evidence="12" key="1">
    <citation type="journal article" date="2015" name="MBio">
        <title>Genome-resolved metagenomic analysis reveals roles for candidate phyla and other microbial community members in biogeochemical transformations in oil reservoirs.</title>
        <authorList>
            <person name="Hu P."/>
            <person name="Tom L."/>
            <person name="Singh A."/>
            <person name="Thomas B.C."/>
            <person name="Baker B.J."/>
            <person name="Piceno Y.M."/>
            <person name="Andersen G.L."/>
            <person name="Banfield J.F."/>
        </authorList>
    </citation>
    <scope>NUCLEOTIDE SEQUENCE [LARGE SCALE GENOMIC DNA]</scope>
    <source>
        <strain evidence="12">56_747</strain>
    </source>
</reference>
<dbReference type="GO" id="GO:0003697">
    <property type="term" value="F:single-stranded DNA binding"/>
    <property type="evidence" value="ECO:0007669"/>
    <property type="project" value="TreeGrafter"/>
</dbReference>
<dbReference type="GO" id="GO:0016787">
    <property type="term" value="F:hydrolase activity"/>
    <property type="evidence" value="ECO:0007669"/>
    <property type="project" value="UniProtKB-KW"/>
</dbReference>
<dbReference type="AlphaFoldDB" id="A0A101IIQ4"/>
<dbReference type="GO" id="GO:0017116">
    <property type="term" value="F:single-stranded DNA helicase activity"/>
    <property type="evidence" value="ECO:0007669"/>
    <property type="project" value="TreeGrafter"/>
</dbReference>
<organism evidence="12 13">
    <name type="scientific">Methanothrix harundinacea</name>
    <dbReference type="NCBI Taxonomy" id="301375"/>
    <lineage>
        <taxon>Archaea</taxon>
        <taxon>Methanobacteriati</taxon>
        <taxon>Methanobacteriota</taxon>
        <taxon>Stenosarchaea group</taxon>
        <taxon>Methanomicrobia</taxon>
        <taxon>Methanotrichales</taxon>
        <taxon>Methanotrichaceae</taxon>
        <taxon>Methanothrix</taxon>
    </lineage>
</organism>
<evidence type="ECO:0000313" key="12">
    <source>
        <dbReference type="EMBL" id="KUK95990.1"/>
    </source>
</evidence>
<dbReference type="Pfam" id="PF17855">
    <property type="entry name" value="MCM_lid"/>
    <property type="match status" value="1"/>
</dbReference>
<evidence type="ECO:0000256" key="9">
    <source>
        <dbReference type="RuleBase" id="RU004070"/>
    </source>
</evidence>
<dbReference type="GO" id="GO:0005524">
    <property type="term" value="F:ATP binding"/>
    <property type="evidence" value="ECO:0007669"/>
    <property type="project" value="UniProtKB-KW"/>
</dbReference>
<dbReference type="Gene3D" id="2.20.28.10">
    <property type="match status" value="1"/>
</dbReference>
<accession>A0A101IIQ4</accession>
<evidence type="ECO:0000256" key="7">
    <source>
        <dbReference type="ARBA" id="ARBA00022840"/>
    </source>
</evidence>
<dbReference type="InterPro" id="IPR027417">
    <property type="entry name" value="P-loop_NTPase"/>
</dbReference>
<dbReference type="EMBL" id="LGHB01000022">
    <property type="protein sequence ID" value="KUK95990.1"/>
    <property type="molecule type" value="Genomic_DNA"/>
</dbReference>
<dbReference type="Gene3D" id="3.30.1640.10">
    <property type="entry name" value="mini-chromosome maintenance (MCM) complex, chain A, domain 1"/>
    <property type="match status" value="1"/>
</dbReference>
<dbReference type="PANTHER" id="PTHR11630:SF66">
    <property type="entry name" value="DNA REPLICATION LICENSING FACTOR MCM4"/>
    <property type="match status" value="1"/>
</dbReference>
<dbReference type="InterPro" id="IPR033762">
    <property type="entry name" value="MCM_OB"/>
</dbReference>
<keyword evidence="3" id="KW-0235">DNA replication</keyword>
<comment type="caution">
    <text evidence="12">The sequence shown here is derived from an EMBL/GenBank/DDBJ whole genome shotgun (WGS) entry which is preliminary data.</text>
</comment>
<dbReference type="PANTHER" id="PTHR11630">
    <property type="entry name" value="DNA REPLICATION LICENSING FACTOR MCM FAMILY MEMBER"/>
    <property type="match status" value="1"/>
</dbReference>
<keyword evidence="8 9" id="KW-0238">DNA-binding</keyword>
<evidence type="ECO:0000313" key="14">
    <source>
        <dbReference type="Proteomes" id="UP000057043"/>
    </source>
</evidence>
<dbReference type="Gene3D" id="3.40.50.300">
    <property type="entry name" value="P-loop containing nucleotide triphosphate hydrolases"/>
    <property type="match status" value="1"/>
</dbReference>
<evidence type="ECO:0000256" key="5">
    <source>
        <dbReference type="ARBA" id="ARBA00022801"/>
    </source>
</evidence>
<dbReference type="GO" id="GO:0006260">
    <property type="term" value="P:DNA replication"/>
    <property type="evidence" value="ECO:0007669"/>
    <property type="project" value="UniProtKB-KW"/>
</dbReference>
<dbReference type="InterPro" id="IPR031327">
    <property type="entry name" value="MCM"/>
</dbReference>
<proteinExistence type="inferred from homology"/>
<dbReference type="Pfam" id="PF17207">
    <property type="entry name" value="MCM_OB"/>
    <property type="match status" value="1"/>
</dbReference>
<dbReference type="PRINTS" id="PR01657">
    <property type="entry name" value="MCMFAMILY"/>
</dbReference>
<dbReference type="EC" id="3.6.4.12" evidence="2"/>
<comment type="similarity">
    <text evidence="1 9">Belongs to the MCM family.</text>
</comment>
<sequence length="666" mass="74159">MKDEEIYGFWSRYLDERLADEVAELAEKFPDRRGLLVSWRKLYYYNSDFGDAVRDKASEAIPAGERALKEALQNCPVDLIAAVDRVHLQISDLGGSVRMADLRSYDVGSLIQVDVLVRVVSSVSPKLTKAWFECKRCGHKFAIDQPVTKFREPSGCPNESCDRKGPFVELEVERELSNFQVLTVQDLHDGLKTGEQPQEMDVYMVDDLTGQVFPGARVRLTGILRANPKVTSSGRSTIMSRHIEAVHIERLDPDLDDLDLSDEDVRIIRELSSRPSILDDIRDSVAPSVSGYPHLKEAIAIQLAGSPVELRPGNHQIRGDIHLLLVGDPGIAKSQHLLAASKLSPRGRFVSGGGASGPGLTAAATRDKEEGSWRLEAGALVLASGGLASIDELDKMRDDDRGSLHEAMEQQTTTISKAGINARLPTRCSILAAANPKHGRFDKYDSIPRQINLPPALLSRFDLIFVMSDDPNEEKDRELADFILSEEEGTFKPPIDPDLLTKYFIYSKSICPKLTDTAQKILADYYVEMRKGAKPGLIPVTPRQLEALKRLAKGSARLRLSVEVGEEDAKRAVRLMDFCLRQAGMDENGFLDVDKIFGDTTSKERATMKFVMDIIQRLSKKGSSTTREIVRHATAEDIREERVLKTLKRLKKEGEVAEQNGLWRLS</sequence>
<evidence type="ECO:0000256" key="2">
    <source>
        <dbReference type="ARBA" id="ARBA00012551"/>
    </source>
</evidence>
<feature type="domain" description="MCM C-terminal AAA(+) ATPase" evidence="10">
    <location>
        <begin position="277"/>
        <end position="483"/>
    </location>
</feature>
<keyword evidence="6" id="KW-0347">Helicase</keyword>
<reference evidence="13 14" key="2">
    <citation type="journal article" date="2015" name="MBio">
        <title>Genome-Resolved Metagenomic Analysis Reveals Roles for Candidate Phyla and Other Microbial Community Members in Biogeochemical Transformations in Oil Reservoirs.</title>
        <authorList>
            <person name="Hu P."/>
            <person name="Tom L."/>
            <person name="Singh A."/>
            <person name="Thomas B.C."/>
            <person name="Baker B.J."/>
            <person name="Piceno Y.M."/>
            <person name="Andersen G.L."/>
            <person name="Banfield J.F."/>
        </authorList>
    </citation>
    <scope>NUCLEOTIDE SEQUENCE [LARGE SCALE GENOMIC DNA]</scope>
    <source>
        <strain evidence="11">57_489</strain>
    </source>
</reference>
<dbReference type="FunFam" id="3.40.50.300:FF:002469">
    <property type="entry name" value="Cell division control protein 21"/>
    <property type="match status" value="1"/>
</dbReference>
<dbReference type="SUPFAM" id="SSF52540">
    <property type="entry name" value="P-loop containing nucleoside triphosphate hydrolases"/>
    <property type="match status" value="1"/>
</dbReference>
<name>A0A101IIQ4_9EURY</name>
<dbReference type="InterPro" id="IPR041562">
    <property type="entry name" value="MCM_lid"/>
</dbReference>
<keyword evidence="5" id="KW-0378">Hydrolase</keyword>
<evidence type="ECO:0000256" key="1">
    <source>
        <dbReference type="ARBA" id="ARBA00008010"/>
    </source>
</evidence>
<protein>
    <recommendedName>
        <fullName evidence="2">DNA helicase</fullName>
        <ecNumber evidence="2">3.6.4.12</ecNumber>
    </recommendedName>
</protein>
<dbReference type="Pfam" id="PF00493">
    <property type="entry name" value="MCM"/>
    <property type="match status" value="1"/>
</dbReference>
<gene>
    <name evidence="11" type="ORF">XD72_1762</name>
    <name evidence="12" type="ORF">XE07_1426</name>
</gene>
<dbReference type="InterPro" id="IPR012340">
    <property type="entry name" value="NA-bd_OB-fold"/>
</dbReference>
<dbReference type="GO" id="GO:0042555">
    <property type="term" value="C:MCM complex"/>
    <property type="evidence" value="ECO:0007669"/>
    <property type="project" value="TreeGrafter"/>
</dbReference>
<evidence type="ECO:0000313" key="13">
    <source>
        <dbReference type="Proteomes" id="UP000053961"/>
    </source>
</evidence>
<dbReference type="Gene3D" id="1.10.10.10">
    <property type="entry name" value="Winged helix-like DNA-binding domain superfamily/Winged helix DNA-binding domain"/>
    <property type="match status" value="1"/>
</dbReference>
<dbReference type="Gene3D" id="2.40.50.140">
    <property type="entry name" value="Nucleic acid-binding proteins"/>
    <property type="match status" value="1"/>
</dbReference>
<keyword evidence="4 9" id="KW-0547">Nucleotide-binding</keyword>
<dbReference type="PATRIC" id="fig|301375.6.peg.554"/>
<dbReference type="SMART" id="SM00350">
    <property type="entry name" value="MCM"/>
    <property type="match status" value="1"/>
</dbReference>
<evidence type="ECO:0000256" key="3">
    <source>
        <dbReference type="ARBA" id="ARBA00022705"/>
    </source>
</evidence>
<dbReference type="InterPro" id="IPR036388">
    <property type="entry name" value="WH-like_DNA-bd_sf"/>
</dbReference>
<dbReference type="Proteomes" id="UP000053961">
    <property type="component" value="Unassembled WGS sequence"/>
</dbReference>
<dbReference type="Proteomes" id="UP000057043">
    <property type="component" value="Unassembled WGS sequence"/>
</dbReference>
<evidence type="ECO:0000313" key="11">
    <source>
        <dbReference type="EMBL" id="KUK43862.1"/>
    </source>
</evidence>
<dbReference type="PROSITE" id="PS50051">
    <property type="entry name" value="MCM_2"/>
    <property type="match status" value="1"/>
</dbReference>
<evidence type="ECO:0000256" key="8">
    <source>
        <dbReference type="ARBA" id="ARBA00023125"/>
    </source>
</evidence>
<evidence type="ECO:0000256" key="4">
    <source>
        <dbReference type="ARBA" id="ARBA00022741"/>
    </source>
</evidence>
<dbReference type="EMBL" id="LGFT01000044">
    <property type="protein sequence ID" value="KUK43862.1"/>
    <property type="molecule type" value="Genomic_DNA"/>
</dbReference>
<dbReference type="InterPro" id="IPR001208">
    <property type="entry name" value="MCM_dom"/>
</dbReference>
<evidence type="ECO:0000256" key="6">
    <source>
        <dbReference type="ARBA" id="ARBA00022806"/>
    </source>
</evidence>
<dbReference type="SUPFAM" id="SSF50249">
    <property type="entry name" value="Nucleic acid-binding proteins"/>
    <property type="match status" value="1"/>
</dbReference>
<evidence type="ECO:0000259" key="10">
    <source>
        <dbReference type="PROSITE" id="PS50051"/>
    </source>
</evidence>
<dbReference type="FunFam" id="2.20.28.10:FF:000003">
    <property type="entry name" value="DNA helicase"/>
    <property type="match status" value="1"/>
</dbReference>
<keyword evidence="7 9" id="KW-0067">ATP-binding</keyword>